<proteinExistence type="predicted"/>
<reference evidence="2" key="1">
    <citation type="submission" date="2020-05" db="UniProtKB">
        <authorList>
            <consortium name="EnsemblMetazoa"/>
        </authorList>
    </citation>
    <scope>IDENTIFICATION</scope>
    <source>
        <strain evidence="2">TTRI</strain>
    </source>
</reference>
<sequence>MSVPTLEDFLNFEAKISLDKPVEDYVRLMDDRMKTDALITDEGLKNCFEKISSSARETVWKLLFESPCTIEKQVLASELLREHKADAGFFNPWPYNEWIVKVRDELLKRQMILVWRDEIVKKELGPCCSRDSDLFEDDNEEAAKFYEFAGCQARWKEVDEMSTIPDEAPSLSPILSETALSPAETGASVIETNPATVDFLADQFKTLSCESPLEDYKHNMFVQTNINANDIEGFKKILTEAREKIWHFLFDQSSLPPENFEKASKLLQMVKADSCTFSPYDYNDWIVKVRDELFKRGYLKFWERVIVSNKLGLCWYQDCEHFDDREDKAPLQFYEFGEH</sequence>
<dbReference type="SUPFAM" id="SSF101420">
    <property type="entry name" value="C-terminal domain of Ku80"/>
    <property type="match status" value="2"/>
</dbReference>
<dbReference type="EnsemblMetazoa" id="GAUT008623-RA">
    <property type="protein sequence ID" value="GAUT008623-PA"/>
    <property type="gene ID" value="GAUT008623"/>
</dbReference>
<feature type="domain" description="Ku C-terminal" evidence="1">
    <location>
        <begin position="223"/>
        <end position="329"/>
    </location>
</feature>
<dbReference type="Gene3D" id="1.25.40.240">
    <property type="entry name" value="Ku, C-terminal domain"/>
    <property type="match status" value="2"/>
</dbReference>
<evidence type="ECO:0000313" key="2">
    <source>
        <dbReference type="EnsemblMetazoa" id="GAUT008623-PA"/>
    </source>
</evidence>
<name>A0A1A9ULS7_GLOAU</name>
<dbReference type="Pfam" id="PF08785">
    <property type="entry name" value="Ku_PK_bind"/>
    <property type="match status" value="1"/>
</dbReference>
<evidence type="ECO:0000313" key="3">
    <source>
        <dbReference type="Proteomes" id="UP000078200"/>
    </source>
</evidence>
<keyword evidence="3" id="KW-1185">Reference proteome</keyword>
<dbReference type="VEuPathDB" id="VectorBase:GAUT008623"/>
<protein>
    <recommendedName>
        <fullName evidence="1">Ku C-terminal domain-containing protein</fullName>
    </recommendedName>
</protein>
<dbReference type="Proteomes" id="UP000078200">
    <property type="component" value="Unassembled WGS sequence"/>
</dbReference>
<dbReference type="AlphaFoldDB" id="A0A1A9ULS7"/>
<evidence type="ECO:0000259" key="1">
    <source>
        <dbReference type="Pfam" id="PF08785"/>
    </source>
</evidence>
<organism evidence="2 3">
    <name type="scientific">Glossina austeni</name>
    <name type="common">Savannah tsetse fly</name>
    <dbReference type="NCBI Taxonomy" id="7395"/>
    <lineage>
        <taxon>Eukaryota</taxon>
        <taxon>Metazoa</taxon>
        <taxon>Ecdysozoa</taxon>
        <taxon>Arthropoda</taxon>
        <taxon>Hexapoda</taxon>
        <taxon>Insecta</taxon>
        <taxon>Pterygota</taxon>
        <taxon>Neoptera</taxon>
        <taxon>Endopterygota</taxon>
        <taxon>Diptera</taxon>
        <taxon>Brachycera</taxon>
        <taxon>Muscomorpha</taxon>
        <taxon>Hippoboscoidea</taxon>
        <taxon>Glossinidae</taxon>
        <taxon>Glossina</taxon>
    </lineage>
</organism>
<dbReference type="InterPro" id="IPR014893">
    <property type="entry name" value="Ku_PK_bind"/>
</dbReference>
<dbReference type="InterPro" id="IPR036494">
    <property type="entry name" value="Ku_C_sf"/>
</dbReference>
<accession>A0A1A9ULS7</accession>